<dbReference type="PROSITE" id="PS01180">
    <property type="entry name" value="CUB"/>
    <property type="match status" value="2"/>
</dbReference>
<gene>
    <name evidence="7" type="ORF">PEVE_00010682</name>
</gene>
<feature type="domain" description="CUB" evidence="6">
    <location>
        <begin position="170"/>
        <end position="295"/>
    </location>
</feature>
<sequence length="337" mass="37146">MCSQLQRHLPNKMVRTKGILLVTTFLCFLGVISATCPSSTYSDLKHTLQSPGFNSTGKYPPNQNCTYNIRVSAGKRIILAFDFEVFDIWGSMPNCSQDSLEIIVGCGGDRTSLGKFCSCSNLSMPDKIYTYDNCLTLVFISDGSQEGRGFQANYTTTDNNVARLDPNNNCSSSDLVTPSHGTIFSPSWPLEYPTQAECRWQFSPPSGKIVRLFFTSGVYQKNPLCRDHSRPITEDDQVVLSYGTNTTAFEYKYRICFLPDNFFVIENVTAIHLLFSSNDDPSDKGTGFMAGYATYVEGKVDPDAGGCWRPPTEGTTSTTTKASTNPTGTEKKLSGET</sequence>
<comment type="caution">
    <text evidence="7">The sequence shown here is derived from an EMBL/GenBank/DDBJ whole genome shotgun (WGS) entry which is preliminary data.</text>
</comment>
<evidence type="ECO:0000256" key="2">
    <source>
        <dbReference type="ARBA" id="ARBA00023157"/>
    </source>
</evidence>
<feature type="region of interest" description="Disordered" evidence="4">
    <location>
        <begin position="303"/>
        <end position="337"/>
    </location>
</feature>
<accession>A0ABN8RGD1</accession>
<evidence type="ECO:0000256" key="1">
    <source>
        <dbReference type="ARBA" id="ARBA00022737"/>
    </source>
</evidence>
<dbReference type="InterPro" id="IPR035914">
    <property type="entry name" value="Sperma_CUB_dom_sf"/>
</dbReference>
<comment type="caution">
    <text evidence="3">Lacks conserved residue(s) required for the propagation of feature annotation.</text>
</comment>
<evidence type="ECO:0000256" key="4">
    <source>
        <dbReference type="SAM" id="MobiDB-lite"/>
    </source>
</evidence>
<feature type="chain" id="PRO_5045076102" description="CUB domain-containing protein" evidence="5">
    <location>
        <begin position="35"/>
        <end position="337"/>
    </location>
</feature>
<keyword evidence="1" id="KW-0677">Repeat</keyword>
<dbReference type="PANTHER" id="PTHR24251:SF30">
    <property type="entry name" value="MEMBRANE FRIZZLED-RELATED PROTEIN"/>
    <property type="match status" value="1"/>
</dbReference>
<reference evidence="7 8" key="1">
    <citation type="submission" date="2022-05" db="EMBL/GenBank/DDBJ databases">
        <authorList>
            <consortium name="Genoscope - CEA"/>
            <person name="William W."/>
        </authorList>
    </citation>
    <scope>NUCLEOTIDE SEQUENCE [LARGE SCALE GENOMIC DNA]</scope>
</reference>
<feature type="domain" description="CUB" evidence="6">
    <location>
        <begin position="36"/>
        <end position="157"/>
    </location>
</feature>
<keyword evidence="8" id="KW-1185">Reference proteome</keyword>
<dbReference type="Proteomes" id="UP001159427">
    <property type="component" value="Unassembled WGS sequence"/>
</dbReference>
<evidence type="ECO:0000256" key="5">
    <source>
        <dbReference type="SAM" id="SignalP"/>
    </source>
</evidence>
<dbReference type="PANTHER" id="PTHR24251">
    <property type="entry name" value="OVOCHYMASE-RELATED"/>
    <property type="match status" value="1"/>
</dbReference>
<keyword evidence="2" id="KW-1015">Disulfide bond</keyword>
<evidence type="ECO:0000313" key="8">
    <source>
        <dbReference type="Proteomes" id="UP001159427"/>
    </source>
</evidence>
<evidence type="ECO:0000259" key="6">
    <source>
        <dbReference type="PROSITE" id="PS01180"/>
    </source>
</evidence>
<keyword evidence="5" id="KW-0732">Signal</keyword>
<protein>
    <recommendedName>
        <fullName evidence="6">CUB domain-containing protein</fullName>
    </recommendedName>
</protein>
<feature type="compositionally biased region" description="Low complexity" evidence="4">
    <location>
        <begin position="310"/>
        <end position="328"/>
    </location>
</feature>
<dbReference type="InterPro" id="IPR000859">
    <property type="entry name" value="CUB_dom"/>
</dbReference>
<dbReference type="Gene3D" id="2.60.120.290">
    <property type="entry name" value="Spermadhesin, CUB domain"/>
    <property type="match status" value="2"/>
</dbReference>
<proteinExistence type="predicted"/>
<feature type="signal peptide" evidence="5">
    <location>
        <begin position="1"/>
        <end position="34"/>
    </location>
</feature>
<dbReference type="Pfam" id="PF00431">
    <property type="entry name" value="CUB"/>
    <property type="match status" value="2"/>
</dbReference>
<evidence type="ECO:0000313" key="7">
    <source>
        <dbReference type="EMBL" id="CAH3176496.1"/>
    </source>
</evidence>
<dbReference type="EMBL" id="CALNXI010001760">
    <property type="protein sequence ID" value="CAH3176496.1"/>
    <property type="molecule type" value="Genomic_DNA"/>
</dbReference>
<name>A0ABN8RGD1_9CNID</name>
<evidence type="ECO:0000256" key="3">
    <source>
        <dbReference type="PROSITE-ProRule" id="PRU00059"/>
    </source>
</evidence>
<dbReference type="SUPFAM" id="SSF49854">
    <property type="entry name" value="Spermadhesin, CUB domain"/>
    <property type="match status" value="2"/>
</dbReference>
<dbReference type="CDD" id="cd00041">
    <property type="entry name" value="CUB"/>
    <property type="match status" value="2"/>
</dbReference>
<organism evidence="7 8">
    <name type="scientific">Porites evermanni</name>
    <dbReference type="NCBI Taxonomy" id="104178"/>
    <lineage>
        <taxon>Eukaryota</taxon>
        <taxon>Metazoa</taxon>
        <taxon>Cnidaria</taxon>
        <taxon>Anthozoa</taxon>
        <taxon>Hexacorallia</taxon>
        <taxon>Scleractinia</taxon>
        <taxon>Fungiina</taxon>
        <taxon>Poritidae</taxon>
        <taxon>Porites</taxon>
    </lineage>
</organism>
<dbReference type="SMART" id="SM00042">
    <property type="entry name" value="CUB"/>
    <property type="match status" value="2"/>
</dbReference>